<protein>
    <submittedName>
        <fullName evidence="2">Recombinase</fullName>
    </submittedName>
</protein>
<evidence type="ECO:0000313" key="3">
    <source>
        <dbReference type="Proteomes" id="UP000473885"/>
    </source>
</evidence>
<dbReference type="AlphaFoldDB" id="A0A6M0RBL3"/>
<comment type="similarity">
    <text evidence="1">Belongs to the plasmid mobilization pre family.</text>
</comment>
<dbReference type="GO" id="GO:0006310">
    <property type="term" value="P:DNA recombination"/>
    <property type="evidence" value="ECO:0007669"/>
    <property type="project" value="InterPro"/>
</dbReference>
<reference evidence="2 3" key="1">
    <citation type="submission" date="2019-04" db="EMBL/GenBank/DDBJ databases">
        <title>Genome sequencing of Clostridium botulinum Groups I-IV and Clostridium butyricum.</title>
        <authorList>
            <person name="Brunt J."/>
            <person name="Van Vliet A.H.M."/>
            <person name="Stringer S.C."/>
            <person name="Carter A.T."/>
            <person name="Peck M.W."/>
        </authorList>
    </citation>
    <scope>NUCLEOTIDE SEQUENCE [LARGE SCALE GENOMIC DNA]</scope>
    <source>
        <strain evidence="2 3">IFR 18/094</strain>
    </source>
</reference>
<keyword evidence="3" id="KW-1185">Reference proteome</keyword>
<gene>
    <name evidence="2" type="ORF">FDF74_10920</name>
</gene>
<dbReference type="EMBL" id="SXDP01000011">
    <property type="protein sequence ID" value="NEZ47695.1"/>
    <property type="molecule type" value="Genomic_DNA"/>
</dbReference>
<comment type="caution">
    <text evidence="2">The sequence shown here is derived from an EMBL/GenBank/DDBJ whole genome shotgun (WGS) entry which is preliminary data.</text>
</comment>
<evidence type="ECO:0000256" key="1">
    <source>
        <dbReference type="ARBA" id="ARBA00010657"/>
    </source>
</evidence>
<sequence>MEITGQLYAIFRVGEKKYKTIGSISGYQRHMEREQYTPNADTNIPNNRLIGSNFIMADVKEYIDGIKLRKNGVIARDLLLTASPKFFKKLSTEDKQRWVDINVDFLNKYFGENCVYATLHRDETTWHISAMIVPRFWEEKKKRYVLANSRYFDGKKRLSQWQDKYSNFIKQEFKQLNRGQRGSKAHHVKISNFYRILNSELDNYNALDVIKKSKQSNLLKEQLESVQGTLNKYKDYTKLTTLEKEELSNNIKNIKQDKEIFKETIKAMSEIYKISQQSINSIINSVDNNLNRGVCSDKERGISPKN</sequence>
<proteinExistence type="inferred from homology"/>
<evidence type="ECO:0000313" key="2">
    <source>
        <dbReference type="EMBL" id="NEZ47695.1"/>
    </source>
</evidence>
<dbReference type="Pfam" id="PF01076">
    <property type="entry name" value="Mob_Pre"/>
    <property type="match status" value="1"/>
</dbReference>
<dbReference type="InterPro" id="IPR001668">
    <property type="entry name" value="Mob_Pre"/>
</dbReference>
<dbReference type="RefSeq" id="WP_163249605.1">
    <property type="nucleotide sequence ID" value="NZ_SXDP01000011.1"/>
</dbReference>
<dbReference type="NCBIfam" id="NF041497">
    <property type="entry name" value="MobV"/>
    <property type="match status" value="1"/>
</dbReference>
<dbReference type="CDD" id="cd17242">
    <property type="entry name" value="MobM_relaxase"/>
    <property type="match status" value="1"/>
</dbReference>
<accession>A0A6M0RBL3</accession>
<dbReference type="Proteomes" id="UP000473885">
    <property type="component" value="Unassembled WGS sequence"/>
</dbReference>
<dbReference type="GO" id="GO:0003677">
    <property type="term" value="F:DNA binding"/>
    <property type="evidence" value="ECO:0007669"/>
    <property type="project" value="InterPro"/>
</dbReference>
<name>A0A6M0RBL3_9CLOT</name>
<dbReference type="Gene3D" id="3.30.930.30">
    <property type="match status" value="1"/>
</dbReference>
<organism evidence="2 3">
    <name type="scientific">Clostridium niameyense</name>
    <dbReference type="NCBI Taxonomy" id="1622073"/>
    <lineage>
        <taxon>Bacteria</taxon>
        <taxon>Bacillati</taxon>
        <taxon>Bacillota</taxon>
        <taxon>Clostridia</taxon>
        <taxon>Eubacteriales</taxon>
        <taxon>Clostridiaceae</taxon>
        <taxon>Clostridium</taxon>
    </lineage>
</organism>